<dbReference type="SUPFAM" id="SSF55729">
    <property type="entry name" value="Acyl-CoA N-acyltransferases (Nat)"/>
    <property type="match status" value="1"/>
</dbReference>
<evidence type="ECO:0000313" key="2">
    <source>
        <dbReference type="EMBL" id="HIZ75235.1"/>
    </source>
</evidence>
<evidence type="ECO:0000259" key="1">
    <source>
        <dbReference type="PROSITE" id="PS51729"/>
    </source>
</evidence>
<dbReference type="InterPro" id="IPR031165">
    <property type="entry name" value="GNAT_YJDJ"/>
</dbReference>
<gene>
    <name evidence="2" type="ORF">H9723_08370</name>
</gene>
<dbReference type="PANTHER" id="PTHR31435:SF10">
    <property type="entry name" value="BSR4717 PROTEIN"/>
    <property type="match status" value="1"/>
</dbReference>
<accession>A0A9D2GAH5</accession>
<dbReference type="InterPro" id="IPR045057">
    <property type="entry name" value="Gcn5-rel_NAT"/>
</dbReference>
<dbReference type="InterPro" id="IPR016181">
    <property type="entry name" value="Acyl_CoA_acyltransferase"/>
</dbReference>
<sequence length="92" mass="10440">MSFRHNENQIALYSETGALLAEVTFPYTDESHSTVNVNHTFVDTALRGQGIAGKLMRELADELEKRELKAVPTCSYAVGWFEKHPEYSHLLK</sequence>
<dbReference type="Gene3D" id="3.40.630.30">
    <property type="match status" value="1"/>
</dbReference>
<dbReference type="AlphaFoldDB" id="A0A9D2GAH5"/>
<dbReference type="EMBL" id="DXAY01000192">
    <property type="protein sequence ID" value="HIZ75235.1"/>
    <property type="molecule type" value="Genomic_DNA"/>
</dbReference>
<comment type="caution">
    <text evidence="2">The sequence shown here is derived from an EMBL/GenBank/DDBJ whole genome shotgun (WGS) entry which is preliminary data.</text>
</comment>
<reference evidence="2" key="1">
    <citation type="journal article" date="2021" name="PeerJ">
        <title>Extensive microbial diversity within the chicken gut microbiome revealed by metagenomics and culture.</title>
        <authorList>
            <person name="Gilroy R."/>
            <person name="Ravi A."/>
            <person name="Getino M."/>
            <person name="Pursley I."/>
            <person name="Horton D.L."/>
            <person name="Alikhan N.F."/>
            <person name="Baker D."/>
            <person name="Gharbi K."/>
            <person name="Hall N."/>
            <person name="Watson M."/>
            <person name="Adriaenssens E.M."/>
            <person name="Foster-Nyarko E."/>
            <person name="Jarju S."/>
            <person name="Secka A."/>
            <person name="Antonio M."/>
            <person name="Oren A."/>
            <person name="Chaudhuri R.R."/>
            <person name="La Ragione R."/>
            <person name="Hildebrand F."/>
            <person name="Pallen M.J."/>
        </authorList>
    </citation>
    <scope>NUCLEOTIDE SEQUENCE</scope>
    <source>
        <strain evidence="2">CHK196-3914</strain>
    </source>
</reference>
<evidence type="ECO:0000313" key="3">
    <source>
        <dbReference type="Proteomes" id="UP000824116"/>
    </source>
</evidence>
<dbReference type="PROSITE" id="PS51729">
    <property type="entry name" value="GNAT_YJDJ"/>
    <property type="match status" value="1"/>
</dbReference>
<dbReference type="CDD" id="cd04301">
    <property type="entry name" value="NAT_SF"/>
    <property type="match status" value="1"/>
</dbReference>
<dbReference type="PANTHER" id="PTHR31435">
    <property type="entry name" value="PROTEIN NATD1"/>
    <property type="match status" value="1"/>
</dbReference>
<organism evidence="2 3">
    <name type="scientific">Candidatus Mediterraneibacter stercoravium</name>
    <dbReference type="NCBI Taxonomy" id="2838685"/>
    <lineage>
        <taxon>Bacteria</taxon>
        <taxon>Bacillati</taxon>
        <taxon>Bacillota</taxon>
        <taxon>Clostridia</taxon>
        <taxon>Lachnospirales</taxon>
        <taxon>Lachnospiraceae</taxon>
        <taxon>Mediterraneibacter</taxon>
    </lineage>
</organism>
<dbReference type="Proteomes" id="UP000824116">
    <property type="component" value="Unassembled WGS sequence"/>
</dbReference>
<name>A0A9D2GAH5_9FIRM</name>
<feature type="domain" description="N-acetyltransferase" evidence="1">
    <location>
        <begin position="2"/>
        <end position="92"/>
    </location>
</feature>
<protein>
    <submittedName>
        <fullName evidence="2">N-acetyltransferase</fullName>
    </submittedName>
</protein>
<reference evidence="2" key="2">
    <citation type="submission" date="2021-04" db="EMBL/GenBank/DDBJ databases">
        <authorList>
            <person name="Gilroy R."/>
        </authorList>
    </citation>
    <scope>NUCLEOTIDE SEQUENCE</scope>
    <source>
        <strain evidence="2">CHK196-3914</strain>
    </source>
</reference>
<dbReference type="Pfam" id="PF14542">
    <property type="entry name" value="Acetyltransf_CG"/>
    <property type="match status" value="1"/>
</dbReference>
<proteinExistence type="predicted"/>